<dbReference type="RefSeq" id="WP_050518107.1">
    <property type="nucleotide sequence ID" value="NZ_FOCO01000071.1"/>
</dbReference>
<sequence>MIPEDRLLKPWTLIRVFYLRIGATWALTLCETALIALVPLFIGFAIDGLLTGQTTALFQLAGVMAALIVVSVIRRIYDTRVFGTVRVEVGRTQATRASAQPVSILNARLGMGRELVDFLEVEVPLVMTALVQIIISVIVLYAFDATLALAAGCAVGIMFAIYGLFHKRFFRLNGVFNGQTERQVSILEARNAPRLLTHLLRLRRMEVRISDAESALYGSVFAVLLGLVVFNLWYATTHVAVTPGTIFAIVSYSWEFVEAAVTFPMALQSWSRLSEIIQRLNTSVA</sequence>
<dbReference type="SUPFAM" id="SSF90123">
    <property type="entry name" value="ABC transporter transmembrane region"/>
    <property type="match status" value="1"/>
</dbReference>
<feature type="transmembrane region" description="Helical" evidence="5">
    <location>
        <begin position="246"/>
        <end position="267"/>
    </location>
</feature>
<feature type="domain" description="ABC transmembrane type-1" evidence="6">
    <location>
        <begin position="26"/>
        <end position="272"/>
    </location>
</feature>
<accession>A0A1H8N521</accession>
<feature type="transmembrane region" description="Helical" evidence="5">
    <location>
        <begin position="118"/>
        <end position="141"/>
    </location>
</feature>
<reference evidence="7 8" key="1">
    <citation type="submission" date="2016-10" db="EMBL/GenBank/DDBJ databases">
        <authorList>
            <person name="de Groot N.N."/>
        </authorList>
    </citation>
    <scope>NUCLEOTIDE SEQUENCE [LARGE SCALE GENOMIC DNA]</scope>
    <source>
        <strain evidence="7 8">CGMCC 1.10836</strain>
    </source>
</reference>
<feature type="transmembrane region" description="Helical" evidence="5">
    <location>
        <begin position="214"/>
        <end position="234"/>
    </location>
</feature>
<feature type="transmembrane region" description="Helical" evidence="5">
    <location>
        <begin position="56"/>
        <end position="77"/>
    </location>
</feature>
<keyword evidence="3 5" id="KW-1133">Transmembrane helix</keyword>
<name>A0A1H8N521_9RHOB</name>
<evidence type="ECO:0000313" key="7">
    <source>
        <dbReference type="EMBL" id="SEO24694.1"/>
    </source>
</evidence>
<dbReference type="STRING" id="1077947.SAMN05216227_10714"/>
<evidence type="ECO:0000256" key="1">
    <source>
        <dbReference type="ARBA" id="ARBA00004651"/>
    </source>
</evidence>
<organism evidence="7 8">
    <name type="scientific">Pseudorhodobacter antarcticus</name>
    <dbReference type="NCBI Taxonomy" id="1077947"/>
    <lineage>
        <taxon>Bacteria</taxon>
        <taxon>Pseudomonadati</taxon>
        <taxon>Pseudomonadota</taxon>
        <taxon>Alphaproteobacteria</taxon>
        <taxon>Rhodobacterales</taxon>
        <taxon>Paracoccaceae</taxon>
        <taxon>Pseudorhodobacter</taxon>
    </lineage>
</organism>
<evidence type="ECO:0000256" key="5">
    <source>
        <dbReference type="SAM" id="Phobius"/>
    </source>
</evidence>
<dbReference type="Pfam" id="PF13748">
    <property type="entry name" value="ABC_membrane_3"/>
    <property type="match status" value="1"/>
</dbReference>
<dbReference type="AlphaFoldDB" id="A0A1H8N521"/>
<proteinExistence type="predicted"/>
<evidence type="ECO:0000256" key="2">
    <source>
        <dbReference type="ARBA" id="ARBA00022692"/>
    </source>
</evidence>
<dbReference type="GO" id="GO:0005524">
    <property type="term" value="F:ATP binding"/>
    <property type="evidence" value="ECO:0007669"/>
    <property type="project" value="InterPro"/>
</dbReference>
<dbReference type="EMBL" id="FOCO01000071">
    <property type="protein sequence ID" value="SEO24694.1"/>
    <property type="molecule type" value="Genomic_DNA"/>
</dbReference>
<evidence type="ECO:0000256" key="4">
    <source>
        <dbReference type="ARBA" id="ARBA00023136"/>
    </source>
</evidence>
<keyword evidence="8" id="KW-1185">Reference proteome</keyword>
<feature type="transmembrane region" description="Helical" evidence="5">
    <location>
        <begin position="21"/>
        <end position="44"/>
    </location>
</feature>
<evidence type="ECO:0000256" key="3">
    <source>
        <dbReference type="ARBA" id="ARBA00022989"/>
    </source>
</evidence>
<dbReference type="GO" id="GO:0005886">
    <property type="term" value="C:plasma membrane"/>
    <property type="evidence" value="ECO:0007669"/>
    <property type="project" value="UniProtKB-SubCell"/>
</dbReference>
<keyword evidence="2 5" id="KW-0812">Transmembrane</keyword>
<dbReference type="Proteomes" id="UP000183002">
    <property type="component" value="Unassembled WGS sequence"/>
</dbReference>
<evidence type="ECO:0000313" key="8">
    <source>
        <dbReference type="Proteomes" id="UP000183002"/>
    </source>
</evidence>
<dbReference type="GO" id="GO:0140359">
    <property type="term" value="F:ABC-type transporter activity"/>
    <property type="evidence" value="ECO:0007669"/>
    <property type="project" value="InterPro"/>
</dbReference>
<dbReference type="InterPro" id="IPR036640">
    <property type="entry name" value="ABC1_TM_sf"/>
</dbReference>
<dbReference type="PROSITE" id="PS50929">
    <property type="entry name" value="ABC_TM1F"/>
    <property type="match status" value="1"/>
</dbReference>
<dbReference type="OrthoDB" id="8443255at2"/>
<dbReference type="Gene3D" id="1.20.1560.10">
    <property type="entry name" value="ABC transporter type 1, transmembrane domain"/>
    <property type="match status" value="1"/>
</dbReference>
<protein>
    <submittedName>
        <fullName evidence="7">ABC transporter transmembrane region</fullName>
    </submittedName>
</protein>
<feature type="transmembrane region" description="Helical" evidence="5">
    <location>
        <begin position="147"/>
        <end position="165"/>
    </location>
</feature>
<evidence type="ECO:0000259" key="6">
    <source>
        <dbReference type="PROSITE" id="PS50929"/>
    </source>
</evidence>
<comment type="subcellular location">
    <subcellularLocation>
        <location evidence="1">Cell membrane</location>
        <topology evidence="1">Multi-pass membrane protein</topology>
    </subcellularLocation>
</comment>
<dbReference type="InterPro" id="IPR011527">
    <property type="entry name" value="ABC1_TM_dom"/>
</dbReference>
<keyword evidence="4 5" id="KW-0472">Membrane</keyword>
<gene>
    <name evidence="7" type="ORF">SAMN05216227_10714</name>
</gene>